<dbReference type="Proteomes" id="UP001497700">
    <property type="component" value="Unassembled WGS sequence"/>
</dbReference>
<evidence type="ECO:0000313" key="1">
    <source>
        <dbReference type="EMBL" id="KAI4871038.1"/>
    </source>
</evidence>
<accession>A0ACB9ZHH7</accession>
<keyword evidence="2" id="KW-1185">Reference proteome</keyword>
<protein>
    <submittedName>
        <fullName evidence="1">Carbohydrate esterase family 8 protein</fullName>
    </submittedName>
</protein>
<reference evidence="1 2" key="1">
    <citation type="journal article" date="2022" name="New Phytol.">
        <title>Ecological generalism drives hyperdiversity of secondary metabolite gene clusters in xylarialean endophytes.</title>
        <authorList>
            <person name="Franco M.E.E."/>
            <person name="Wisecaver J.H."/>
            <person name="Arnold A.E."/>
            <person name="Ju Y.M."/>
            <person name="Slot J.C."/>
            <person name="Ahrendt S."/>
            <person name="Moore L.P."/>
            <person name="Eastman K.E."/>
            <person name="Scott K."/>
            <person name="Konkel Z."/>
            <person name="Mondo S.J."/>
            <person name="Kuo A."/>
            <person name="Hayes R.D."/>
            <person name="Haridas S."/>
            <person name="Andreopoulos B."/>
            <person name="Riley R."/>
            <person name="LaButti K."/>
            <person name="Pangilinan J."/>
            <person name="Lipzen A."/>
            <person name="Amirebrahimi M."/>
            <person name="Yan J."/>
            <person name="Adam C."/>
            <person name="Keymanesh K."/>
            <person name="Ng V."/>
            <person name="Louie K."/>
            <person name="Northen T."/>
            <person name="Drula E."/>
            <person name="Henrissat B."/>
            <person name="Hsieh H.M."/>
            <person name="Youens-Clark K."/>
            <person name="Lutzoni F."/>
            <person name="Miadlikowska J."/>
            <person name="Eastwood D.C."/>
            <person name="Hamelin R.C."/>
            <person name="Grigoriev I.V."/>
            <person name="U'Ren J.M."/>
        </authorList>
    </citation>
    <scope>NUCLEOTIDE SEQUENCE [LARGE SCALE GENOMIC DNA]</scope>
    <source>
        <strain evidence="1 2">CBS 119005</strain>
    </source>
</reference>
<name>A0ACB9ZHH7_9PEZI</name>
<proteinExistence type="predicted"/>
<dbReference type="EMBL" id="MU393421">
    <property type="protein sequence ID" value="KAI4871038.1"/>
    <property type="molecule type" value="Genomic_DNA"/>
</dbReference>
<comment type="caution">
    <text evidence="1">The sequence shown here is derived from an EMBL/GenBank/DDBJ whole genome shotgun (WGS) entry which is preliminary data.</text>
</comment>
<evidence type="ECO:0000313" key="2">
    <source>
        <dbReference type="Proteomes" id="UP001497700"/>
    </source>
</evidence>
<organism evidence="1 2">
    <name type="scientific">Hypoxylon rubiginosum</name>
    <dbReference type="NCBI Taxonomy" id="110542"/>
    <lineage>
        <taxon>Eukaryota</taxon>
        <taxon>Fungi</taxon>
        <taxon>Dikarya</taxon>
        <taxon>Ascomycota</taxon>
        <taxon>Pezizomycotina</taxon>
        <taxon>Sordariomycetes</taxon>
        <taxon>Xylariomycetidae</taxon>
        <taxon>Xylariales</taxon>
        <taxon>Hypoxylaceae</taxon>
        <taxon>Hypoxylon</taxon>
    </lineage>
</organism>
<gene>
    <name evidence="1" type="ORF">F4820DRAFT_1583</name>
</gene>
<sequence>MLASNALVVIGLHLCSFASSAFGVDVPTTVPGPDIGFSKVSATEPGASDYIVSKSPIDGKTVYSSLTKAIAAIQGISSSEIVTVFVYPGVYKEQLVFNRSGTTIFRGYSEDPSDNTRNQVILQNSRGVDTQADQSNSDSATLYSRAKYLQLYNINMNNIFGQTRNYASLGFASGNNGYTSFYGCQITGNQDTFDTNAGTSVFAYNTFVEGSIDFIWGAGLAYFLNSTIVPNTDGGRIAAMKRASSTTTGGLIFDQCTIAATENVTPGSVYLGRPYNGYSRVAYVKTYLDESISPAGWSVWSSSDPRTDAVLLAEYQNTGPGASTKSRATFSKQLSKTDAAQFQLANFFSSGTSWIDMASVKTTPFKAS</sequence>